<keyword evidence="1" id="KW-0472">Membrane</keyword>
<dbReference type="SUPFAM" id="SSF81324">
    <property type="entry name" value="Voltage-gated potassium channels"/>
    <property type="match status" value="1"/>
</dbReference>
<evidence type="ECO:0000259" key="2">
    <source>
        <dbReference type="PROSITE" id="PS51201"/>
    </source>
</evidence>
<feature type="domain" description="RCK N-terminal" evidence="2">
    <location>
        <begin position="288"/>
        <end position="402"/>
    </location>
</feature>
<sequence length="566" mass="62052">MVRSVVPLILRRMRPPLLVLITAYAVAVVGLTLMPGQDDQGAPWRMDFFHAFYVITYTAPTIGFGEIPYEFSGAQRLWVTISIYITVLAWLYAVGTIISLIQDPAFRSAVKRGRLRRAVRQMSEPFYLVCGYGDTGALLVRALTERRRRVVVVDHAQDAIESLELRDLGVDVPGFRMNAEIPENLTTAGLDHRWCAGVVAVMDDDHANLKVAVASKLQSPSTTVIARAGSSETAANMASFGTDAVVDAYSGFAERLILAIRSPDMHRIQDWLTGIPATELPDRPQPPEGPWLICGFGRLGRAVYHALRRHGVRAVIVDDAPKSNGCPPDAIRGKGTEAHTLRRAGIESAAGLLAATADDADNLSIVITARQLNSSLYIAARENALSNKPLFREADIDLTVEPSYILASRILSRLNAPLLEDFLEQARARDTQWHAALADRIQAIAGGTVPETWTLRISAARCPAVIEALEQGMDVTLAGLTHHPRDRHTALDCIPLLLLREDESVLLPSPETTLASGDRILFCGTNTALGAMRTPLRHINNLRYMLTGESRGDGLVWRYLARRSAR</sequence>
<dbReference type="PROSITE" id="PS51201">
    <property type="entry name" value="RCK_N"/>
    <property type="match status" value="1"/>
</dbReference>
<proteinExistence type="predicted"/>
<evidence type="ECO:0000256" key="1">
    <source>
        <dbReference type="SAM" id="Phobius"/>
    </source>
</evidence>
<dbReference type="AlphaFoldDB" id="A0A1H8VEY2"/>
<organism evidence="3 4">
    <name type="scientific">Aquisalimonas asiatica</name>
    <dbReference type="NCBI Taxonomy" id="406100"/>
    <lineage>
        <taxon>Bacteria</taxon>
        <taxon>Pseudomonadati</taxon>
        <taxon>Pseudomonadota</taxon>
        <taxon>Gammaproteobacteria</taxon>
        <taxon>Chromatiales</taxon>
        <taxon>Ectothiorhodospiraceae</taxon>
        <taxon>Aquisalimonas</taxon>
    </lineage>
</organism>
<keyword evidence="1" id="KW-0812">Transmembrane</keyword>
<dbReference type="STRING" id="406100.SAMN04488052_11211"/>
<evidence type="ECO:0000313" key="4">
    <source>
        <dbReference type="Proteomes" id="UP000199657"/>
    </source>
</evidence>
<accession>A0A1H8VEY2</accession>
<dbReference type="RefSeq" id="WP_091645989.1">
    <property type="nucleotide sequence ID" value="NZ_FOEG01000012.1"/>
</dbReference>
<dbReference type="Proteomes" id="UP000199657">
    <property type="component" value="Unassembled WGS sequence"/>
</dbReference>
<evidence type="ECO:0000313" key="3">
    <source>
        <dbReference type="EMBL" id="SEP13979.1"/>
    </source>
</evidence>
<dbReference type="GO" id="GO:0006813">
    <property type="term" value="P:potassium ion transport"/>
    <property type="evidence" value="ECO:0007669"/>
    <property type="project" value="InterPro"/>
</dbReference>
<keyword evidence="1" id="KW-1133">Transmembrane helix</keyword>
<dbReference type="EMBL" id="FOEG01000012">
    <property type="protein sequence ID" value="SEP13979.1"/>
    <property type="molecule type" value="Genomic_DNA"/>
</dbReference>
<dbReference type="InterPro" id="IPR050721">
    <property type="entry name" value="Trk_Ktr_HKT_K-transport"/>
</dbReference>
<feature type="transmembrane region" description="Helical" evidence="1">
    <location>
        <begin position="48"/>
        <end position="65"/>
    </location>
</feature>
<dbReference type="Pfam" id="PF02254">
    <property type="entry name" value="TrkA_N"/>
    <property type="match status" value="2"/>
</dbReference>
<feature type="transmembrane region" description="Helical" evidence="1">
    <location>
        <begin position="17"/>
        <end position="36"/>
    </location>
</feature>
<feature type="transmembrane region" description="Helical" evidence="1">
    <location>
        <begin position="77"/>
        <end position="101"/>
    </location>
</feature>
<reference evidence="3 4" key="1">
    <citation type="submission" date="2016-10" db="EMBL/GenBank/DDBJ databases">
        <authorList>
            <person name="de Groot N.N."/>
        </authorList>
    </citation>
    <scope>NUCLEOTIDE SEQUENCE [LARGE SCALE GENOMIC DNA]</scope>
    <source>
        <strain evidence="3 4">CGMCC 1.6291</strain>
    </source>
</reference>
<dbReference type="OrthoDB" id="9781411at2"/>
<protein>
    <submittedName>
        <fullName evidence="3">Trk K+ transport system, NAD-binding component</fullName>
    </submittedName>
</protein>
<dbReference type="PANTHER" id="PTHR43833">
    <property type="entry name" value="POTASSIUM CHANNEL PROTEIN 2-RELATED-RELATED"/>
    <property type="match status" value="1"/>
</dbReference>
<dbReference type="InterPro" id="IPR003148">
    <property type="entry name" value="RCK_N"/>
</dbReference>
<keyword evidence="4" id="KW-1185">Reference proteome</keyword>
<name>A0A1H8VEY2_9GAMM</name>
<dbReference type="Gene3D" id="3.40.50.720">
    <property type="entry name" value="NAD(P)-binding Rossmann-like Domain"/>
    <property type="match status" value="2"/>
</dbReference>
<dbReference type="SUPFAM" id="SSF51735">
    <property type="entry name" value="NAD(P)-binding Rossmann-fold domains"/>
    <property type="match status" value="2"/>
</dbReference>
<gene>
    <name evidence="3" type="ORF">SAMN04488052_11211</name>
</gene>
<dbReference type="SUPFAM" id="SSF116726">
    <property type="entry name" value="TrkA C-terminal domain-like"/>
    <property type="match status" value="1"/>
</dbReference>
<dbReference type="InterPro" id="IPR036291">
    <property type="entry name" value="NAD(P)-bd_dom_sf"/>
</dbReference>
<dbReference type="InterPro" id="IPR036721">
    <property type="entry name" value="RCK_C_sf"/>
</dbReference>